<keyword evidence="5" id="KW-1185">Reference proteome</keyword>
<dbReference type="EMBL" id="OZ075121">
    <property type="protein sequence ID" value="CAL4904479.1"/>
    <property type="molecule type" value="Genomic_DNA"/>
</dbReference>
<evidence type="ECO:0000256" key="2">
    <source>
        <dbReference type="SAM" id="SignalP"/>
    </source>
</evidence>
<sequence length="108" mass="11937">MESSRRTAFAFLVVLLIVVVMATDIMHVQADGKYCYHPSRNFKGWCSYSSSCWNVCVDEAPYNNVGGECRGFLPARCWCKALCTPPPPRKVVVENGHATAAMGPVVHE</sequence>
<keyword evidence="1" id="KW-1015">Disulfide bond</keyword>
<feature type="signal peptide" evidence="2">
    <location>
        <begin position="1"/>
        <end position="22"/>
    </location>
</feature>
<gene>
    <name evidence="4" type="ORF">URODEC1_LOCUS11144</name>
</gene>
<dbReference type="InterPro" id="IPR003614">
    <property type="entry name" value="Knottins"/>
</dbReference>
<dbReference type="Proteomes" id="UP001497457">
    <property type="component" value="Chromosome 11b"/>
</dbReference>
<dbReference type="PROSITE" id="PS00940">
    <property type="entry name" value="GAMMA_THIONIN"/>
    <property type="match status" value="1"/>
</dbReference>
<feature type="domain" description="Knottins-like" evidence="3">
    <location>
        <begin position="34"/>
        <end position="83"/>
    </location>
</feature>
<name>A0ABC8W7Y0_9POAL</name>
<evidence type="ECO:0000256" key="1">
    <source>
        <dbReference type="ARBA" id="ARBA00023157"/>
    </source>
</evidence>
<evidence type="ECO:0000259" key="3">
    <source>
        <dbReference type="Pfam" id="PF00304"/>
    </source>
</evidence>
<organism evidence="4 5">
    <name type="scientific">Urochloa decumbens</name>
    <dbReference type="NCBI Taxonomy" id="240449"/>
    <lineage>
        <taxon>Eukaryota</taxon>
        <taxon>Viridiplantae</taxon>
        <taxon>Streptophyta</taxon>
        <taxon>Embryophyta</taxon>
        <taxon>Tracheophyta</taxon>
        <taxon>Spermatophyta</taxon>
        <taxon>Magnoliopsida</taxon>
        <taxon>Liliopsida</taxon>
        <taxon>Poales</taxon>
        <taxon>Poaceae</taxon>
        <taxon>PACMAD clade</taxon>
        <taxon>Panicoideae</taxon>
        <taxon>Panicodae</taxon>
        <taxon>Paniceae</taxon>
        <taxon>Melinidinae</taxon>
        <taxon>Urochloa</taxon>
    </lineage>
</organism>
<dbReference type="Pfam" id="PF00304">
    <property type="entry name" value="Gamma-thionin"/>
    <property type="match status" value="1"/>
</dbReference>
<evidence type="ECO:0000313" key="5">
    <source>
        <dbReference type="Proteomes" id="UP001497457"/>
    </source>
</evidence>
<accession>A0ABC8W7Y0</accession>
<dbReference type="Gene3D" id="3.30.30.10">
    <property type="entry name" value="Knottin, scorpion toxin-like"/>
    <property type="match status" value="1"/>
</dbReference>
<dbReference type="AlphaFoldDB" id="A0ABC8W7Y0"/>
<reference evidence="4 5" key="2">
    <citation type="submission" date="2024-10" db="EMBL/GenBank/DDBJ databases">
        <authorList>
            <person name="Ryan C."/>
        </authorList>
    </citation>
    <scope>NUCLEOTIDE SEQUENCE [LARGE SCALE GENOMIC DNA]</scope>
</reference>
<dbReference type="SUPFAM" id="SSF57095">
    <property type="entry name" value="Scorpion toxin-like"/>
    <property type="match status" value="1"/>
</dbReference>
<evidence type="ECO:0000313" key="4">
    <source>
        <dbReference type="EMBL" id="CAL4904479.1"/>
    </source>
</evidence>
<keyword evidence="2" id="KW-0732">Signal</keyword>
<protein>
    <recommendedName>
        <fullName evidence="3">Knottins-like domain-containing protein</fullName>
    </recommendedName>
</protein>
<dbReference type="InterPro" id="IPR008176">
    <property type="entry name" value="Defensin_plant"/>
</dbReference>
<dbReference type="InterPro" id="IPR036574">
    <property type="entry name" value="Scorpion_toxin-like_sf"/>
</dbReference>
<reference evidence="5" key="1">
    <citation type="submission" date="2024-06" db="EMBL/GenBank/DDBJ databases">
        <authorList>
            <person name="Ryan C."/>
        </authorList>
    </citation>
    <scope>NUCLEOTIDE SEQUENCE [LARGE SCALE GENOMIC DNA]</scope>
</reference>
<feature type="chain" id="PRO_5044873670" description="Knottins-like domain-containing protein" evidence="2">
    <location>
        <begin position="23"/>
        <end position="108"/>
    </location>
</feature>
<proteinExistence type="predicted"/>